<dbReference type="Gene3D" id="2.120.10.30">
    <property type="entry name" value="TolB, C-terminal domain"/>
    <property type="match status" value="1"/>
</dbReference>
<keyword evidence="4" id="KW-1185">Reference proteome</keyword>
<gene>
    <name evidence="3" type="ORF">GOP47_0025668</name>
</gene>
<feature type="chain" id="PRO_5039358001" description="SMP-30/Gluconolactonase/LRE-like region domain-containing protein" evidence="1">
    <location>
        <begin position="30"/>
        <end position="389"/>
    </location>
</feature>
<evidence type="ECO:0000259" key="2">
    <source>
        <dbReference type="Pfam" id="PF08450"/>
    </source>
</evidence>
<keyword evidence="1" id="KW-0732">Signal</keyword>
<organism evidence="3 4">
    <name type="scientific">Adiantum capillus-veneris</name>
    <name type="common">Maidenhair fern</name>
    <dbReference type="NCBI Taxonomy" id="13818"/>
    <lineage>
        <taxon>Eukaryota</taxon>
        <taxon>Viridiplantae</taxon>
        <taxon>Streptophyta</taxon>
        <taxon>Embryophyta</taxon>
        <taxon>Tracheophyta</taxon>
        <taxon>Polypodiopsida</taxon>
        <taxon>Polypodiidae</taxon>
        <taxon>Polypodiales</taxon>
        <taxon>Pteridineae</taxon>
        <taxon>Pteridaceae</taxon>
        <taxon>Vittarioideae</taxon>
        <taxon>Adiantum</taxon>
    </lineage>
</organism>
<dbReference type="OrthoDB" id="423498at2759"/>
<dbReference type="InterPro" id="IPR052988">
    <property type="entry name" value="Oryzine_lactonohydrolase"/>
</dbReference>
<dbReference type="Pfam" id="PF08450">
    <property type="entry name" value="SGL"/>
    <property type="match status" value="1"/>
</dbReference>
<reference evidence="3" key="1">
    <citation type="submission" date="2021-01" db="EMBL/GenBank/DDBJ databases">
        <title>Adiantum capillus-veneris genome.</title>
        <authorList>
            <person name="Fang Y."/>
            <person name="Liao Q."/>
        </authorList>
    </citation>
    <scope>NUCLEOTIDE SEQUENCE</scope>
    <source>
        <strain evidence="3">H3</strain>
        <tissue evidence="3">Leaf</tissue>
    </source>
</reference>
<dbReference type="AlphaFoldDB" id="A0A9D4Z358"/>
<evidence type="ECO:0000313" key="3">
    <source>
        <dbReference type="EMBL" id="KAI5059349.1"/>
    </source>
</evidence>
<comment type="caution">
    <text evidence="3">The sequence shown here is derived from an EMBL/GenBank/DDBJ whole genome shotgun (WGS) entry which is preliminary data.</text>
</comment>
<dbReference type="InterPro" id="IPR011042">
    <property type="entry name" value="6-blade_b-propeller_TolB-like"/>
</dbReference>
<sequence length="389" mass="42204">MASSALLLFHLHKLLILAFLLKSAAEVDGVPDLNGEMQILENISLPPGACIWKKSSGASHTPCEFEVLDVEFLDVLGKAPKVDFISHAPAHEGGVYFPNNEEFYFSSTWSVDELPEKPANLMKMSLKTGEISVVMKTMMANGMALDNKGKLVVCEQGLFQKRGFIQRIDLHSLSMSVVADNWKGLVFNSPNDVVVKSDNSIWFTDPNYGQTERFKGPSQVGKNQVYCVSATGVVTAVADGFEKPNGLAFSQDEKLLYVTDTGTSVGDGTVDLTKPHSITVFDVEGSNLSNRRVFASVAVLDGNFPSIGVPDGIKVDTTGRVYTANQDGIQVFSRGGKLLGLIRVQGAINMGFVGPQLNRMIVTNYTAIQSVQLNVQGAGLFYARSYHHS</sequence>
<evidence type="ECO:0000256" key="1">
    <source>
        <dbReference type="SAM" id="SignalP"/>
    </source>
</evidence>
<feature type="signal peptide" evidence="1">
    <location>
        <begin position="1"/>
        <end position="29"/>
    </location>
</feature>
<dbReference type="InterPro" id="IPR013658">
    <property type="entry name" value="SGL"/>
</dbReference>
<dbReference type="PANTHER" id="PTHR47064">
    <property type="entry name" value="PUTATIVE (AFU_ORTHOLOGUE AFUA_1G08990)-RELATED"/>
    <property type="match status" value="1"/>
</dbReference>
<dbReference type="PANTHER" id="PTHR47064:SF2">
    <property type="entry name" value="SMP-30_GLUCONOLACTONASE_LRE-LIKE REGION DOMAIN-CONTAINING PROTEIN-RELATED"/>
    <property type="match status" value="1"/>
</dbReference>
<name>A0A9D4Z358_ADICA</name>
<dbReference type="EMBL" id="JABFUD020000025">
    <property type="protein sequence ID" value="KAI5059349.1"/>
    <property type="molecule type" value="Genomic_DNA"/>
</dbReference>
<feature type="domain" description="SMP-30/Gluconolactonase/LRE-like region" evidence="2">
    <location>
        <begin position="120"/>
        <end position="364"/>
    </location>
</feature>
<dbReference type="Proteomes" id="UP000886520">
    <property type="component" value="Chromosome 25"/>
</dbReference>
<accession>A0A9D4Z358</accession>
<evidence type="ECO:0000313" key="4">
    <source>
        <dbReference type="Proteomes" id="UP000886520"/>
    </source>
</evidence>
<proteinExistence type="predicted"/>
<protein>
    <recommendedName>
        <fullName evidence="2">SMP-30/Gluconolactonase/LRE-like region domain-containing protein</fullName>
    </recommendedName>
</protein>
<dbReference type="SUPFAM" id="SSF63829">
    <property type="entry name" value="Calcium-dependent phosphotriesterase"/>
    <property type="match status" value="1"/>
</dbReference>